<dbReference type="AlphaFoldDB" id="A0A1D7TLR5"/>
<dbReference type="PATRIC" id="fig|1193502.14.peg.2213"/>
<gene>
    <name evidence="1" type="ORF">SHALO_2186</name>
</gene>
<dbReference type="RefSeq" id="WP_168156755.1">
    <property type="nucleotide sequence ID" value="NZ_CP017111.1"/>
</dbReference>
<sequence>MQFIEGVKLIVMLKDKIEEAKKTDQSSVQKLQKLLDRLLKSPDAAYI</sequence>
<protein>
    <submittedName>
        <fullName evidence="1">Uncharacterized protein</fullName>
    </submittedName>
</protein>
<proteinExistence type="predicted"/>
<dbReference type="STRING" id="1193502.SHALO_2186"/>
<name>A0A1D7TLR5_9BACT</name>
<reference evidence="2" key="1">
    <citation type="submission" date="2016-08" db="EMBL/GenBank/DDBJ databases">
        <title>Complete genome sequence of the organohalide-respiring Epsilonproteobacterium Sulfurospirillum halorespirans.</title>
        <authorList>
            <person name="Goris T."/>
            <person name="Zimmermann J."/>
            <person name="Schenz B."/>
            <person name="Lemos M."/>
            <person name="Hackermueller J."/>
            <person name="Diekert G."/>
        </authorList>
    </citation>
    <scope>NUCLEOTIDE SEQUENCE [LARGE SCALE GENOMIC DNA]</scope>
    <source>
        <strain>DSM 13726</strain>
        <strain evidence="2">PCE-M2</strain>
    </source>
</reference>
<evidence type="ECO:0000313" key="2">
    <source>
        <dbReference type="Proteomes" id="UP000094609"/>
    </source>
</evidence>
<dbReference type="Proteomes" id="UP000094609">
    <property type="component" value="Chromosome"/>
</dbReference>
<dbReference type="EMBL" id="CP017111">
    <property type="protein sequence ID" value="AOO65947.1"/>
    <property type="molecule type" value="Genomic_DNA"/>
</dbReference>
<organism evidence="1 2">
    <name type="scientific">Sulfurospirillum halorespirans DSM 13726</name>
    <dbReference type="NCBI Taxonomy" id="1193502"/>
    <lineage>
        <taxon>Bacteria</taxon>
        <taxon>Pseudomonadati</taxon>
        <taxon>Campylobacterota</taxon>
        <taxon>Epsilonproteobacteria</taxon>
        <taxon>Campylobacterales</taxon>
        <taxon>Sulfurospirillaceae</taxon>
        <taxon>Sulfurospirillum</taxon>
    </lineage>
</organism>
<evidence type="ECO:0000313" key="1">
    <source>
        <dbReference type="EMBL" id="AOO65947.1"/>
    </source>
</evidence>
<accession>A0A1D7TLR5</accession>
<keyword evidence="2" id="KW-1185">Reference proteome</keyword>
<dbReference type="KEGG" id="shal:SHALO_2186"/>